<dbReference type="InterPro" id="IPR011074">
    <property type="entry name" value="CRAL/TRIO_N_dom"/>
</dbReference>
<dbReference type="SUPFAM" id="SSF52087">
    <property type="entry name" value="CRAL/TRIO domain"/>
    <property type="match status" value="1"/>
</dbReference>
<dbReference type="STRING" id="64791.A0A151WEW1"/>
<dbReference type="Gene3D" id="1.10.8.20">
    <property type="entry name" value="N-terminal domain of phosphatidylinositol transfer protein sec14p"/>
    <property type="match status" value="1"/>
</dbReference>
<feature type="coiled-coil region" evidence="1">
    <location>
        <begin position="40"/>
        <end position="67"/>
    </location>
</feature>
<evidence type="ECO:0000313" key="3">
    <source>
        <dbReference type="EMBL" id="KYQ46325.1"/>
    </source>
</evidence>
<keyword evidence="1" id="KW-0175">Coiled coil</keyword>
<dbReference type="InterPro" id="IPR036273">
    <property type="entry name" value="CRAL/TRIO_N_dom_sf"/>
</dbReference>
<dbReference type="OrthoDB" id="6682367at2759"/>
<dbReference type="Proteomes" id="UP000075809">
    <property type="component" value="Unassembled WGS sequence"/>
</dbReference>
<dbReference type="Gene3D" id="3.40.525.10">
    <property type="entry name" value="CRAL-TRIO lipid binding domain"/>
    <property type="match status" value="1"/>
</dbReference>
<dbReference type="EMBL" id="KQ983238">
    <property type="protein sequence ID" value="KYQ46325.1"/>
    <property type="molecule type" value="Genomic_DNA"/>
</dbReference>
<dbReference type="SUPFAM" id="SSF46938">
    <property type="entry name" value="CRAL/TRIO N-terminal domain"/>
    <property type="match status" value="1"/>
</dbReference>
<dbReference type="PANTHER" id="PTHR10174">
    <property type="entry name" value="ALPHA-TOCOPHEROL TRANSFER PROTEIN-RELATED"/>
    <property type="match status" value="1"/>
</dbReference>
<dbReference type="SMART" id="SM00516">
    <property type="entry name" value="SEC14"/>
    <property type="match status" value="1"/>
</dbReference>
<dbReference type="PRINTS" id="PR00180">
    <property type="entry name" value="CRETINALDHBP"/>
</dbReference>
<evidence type="ECO:0000313" key="4">
    <source>
        <dbReference type="Proteomes" id="UP000075809"/>
    </source>
</evidence>
<evidence type="ECO:0000256" key="1">
    <source>
        <dbReference type="SAM" id="Coils"/>
    </source>
</evidence>
<proteinExistence type="predicted"/>
<dbReference type="GO" id="GO:0016020">
    <property type="term" value="C:membrane"/>
    <property type="evidence" value="ECO:0007669"/>
    <property type="project" value="TreeGrafter"/>
</dbReference>
<dbReference type="GO" id="GO:1902936">
    <property type="term" value="F:phosphatidylinositol bisphosphate binding"/>
    <property type="evidence" value="ECO:0007669"/>
    <property type="project" value="TreeGrafter"/>
</dbReference>
<reference evidence="3 4" key="1">
    <citation type="submission" date="2015-09" db="EMBL/GenBank/DDBJ databases">
        <title>Trachymyrmex zeteki WGS genome.</title>
        <authorList>
            <person name="Nygaard S."/>
            <person name="Hu H."/>
            <person name="Boomsma J."/>
            <person name="Zhang G."/>
        </authorList>
    </citation>
    <scope>NUCLEOTIDE SEQUENCE [LARGE SCALE GENOMIC DNA]</scope>
    <source>
        <strain evidence="3">Tzet28-1</strain>
        <tissue evidence="3">Whole body</tissue>
    </source>
</reference>
<dbReference type="InterPro" id="IPR001251">
    <property type="entry name" value="CRAL-TRIO_dom"/>
</dbReference>
<protein>
    <submittedName>
        <fullName evidence="3">Alpha-tocopherol transfer protein</fullName>
    </submittedName>
</protein>
<dbReference type="PROSITE" id="PS50191">
    <property type="entry name" value="CRAL_TRIO"/>
    <property type="match status" value="1"/>
</dbReference>
<accession>A0A151WEW1</accession>
<dbReference type="KEGG" id="mzt:108730996"/>
<name>A0A151WEW1_9HYME</name>
<dbReference type="PANTHER" id="PTHR10174:SF224">
    <property type="entry name" value="RETINOL-BINDING PROTEIN PINTA"/>
    <property type="match status" value="1"/>
</dbReference>
<dbReference type="Pfam" id="PF00650">
    <property type="entry name" value="CRAL_TRIO"/>
    <property type="match status" value="1"/>
</dbReference>
<dbReference type="Gene3D" id="1.20.5.1200">
    <property type="entry name" value="Alpha-tocopherol transfer"/>
    <property type="match status" value="1"/>
</dbReference>
<evidence type="ECO:0000259" key="2">
    <source>
        <dbReference type="PROSITE" id="PS50191"/>
    </source>
</evidence>
<feature type="domain" description="CRAL-TRIO" evidence="2">
    <location>
        <begin position="117"/>
        <end position="283"/>
    </location>
</feature>
<dbReference type="AlphaFoldDB" id="A0A151WEW1"/>
<organism evidence="3 4">
    <name type="scientific">Mycetomoellerius zeteki</name>
    <dbReference type="NCBI Taxonomy" id="64791"/>
    <lineage>
        <taxon>Eukaryota</taxon>
        <taxon>Metazoa</taxon>
        <taxon>Ecdysozoa</taxon>
        <taxon>Arthropoda</taxon>
        <taxon>Hexapoda</taxon>
        <taxon>Insecta</taxon>
        <taxon>Pterygota</taxon>
        <taxon>Neoptera</taxon>
        <taxon>Endopterygota</taxon>
        <taxon>Hymenoptera</taxon>
        <taxon>Apocrita</taxon>
        <taxon>Aculeata</taxon>
        <taxon>Formicoidea</taxon>
        <taxon>Formicidae</taxon>
        <taxon>Myrmicinae</taxon>
        <taxon>Mycetomoellerius</taxon>
    </lineage>
</organism>
<gene>
    <name evidence="3" type="ORF">ALC60_14747</name>
</gene>
<dbReference type="CDD" id="cd00170">
    <property type="entry name" value="SEC14"/>
    <property type="match status" value="1"/>
</dbReference>
<keyword evidence="4" id="KW-1185">Reference proteome</keyword>
<dbReference type="InterPro" id="IPR036865">
    <property type="entry name" value="CRAL-TRIO_dom_sf"/>
</dbReference>
<dbReference type="SMART" id="SM01100">
    <property type="entry name" value="CRAL_TRIO_N"/>
    <property type="match status" value="1"/>
</dbReference>
<sequence>MASNYSDSVVHHTRQELTMAEVTLAMELTSDDKKYAAVHLNETDETRKNAIAEIKRWIEECDDLRVRIGKNDRDDFFILRFLRVCKFNLEKTKIRMRNYYKQRFRLPEWFMNKDPFRPELQELLDLGIFLPLRKPDNHGRLVIIVYGTRHDPKKHELSDIAKIGVMATEVATKNYTTASVYGCSVFIDVANPTMRHALQMRPQIVINLVHMWQSSYPIRMQSINIINAAEYVDIVLRIFKSFMIEKMKNRLHVYSQKATQNSFKDIPVNTLPVEYGGTGGTLQELAEYWKKLLEENRDWLMDDEKDCY</sequence>